<feature type="transmembrane region" description="Helical" evidence="1">
    <location>
        <begin position="117"/>
        <end position="136"/>
    </location>
</feature>
<feature type="transmembrane region" description="Helical" evidence="1">
    <location>
        <begin position="90"/>
        <end position="110"/>
    </location>
</feature>
<feature type="transmembrane region" description="Helical" evidence="1">
    <location>
        <begin position="61"/>
        <end position="84"/>
    </location>
</feature>
<dbReference type="RefSeq" id="WP_003038881.1">
    <property type="nucleotide sequence ID" value="NZ_VJEZ01000011.1"/>
</dbReference>
<accession>A0A6I4RWT4</accession>
<keyword evidence="1" id="KW-1133">Transmembrane helix</keyword>
<evidence type="ECO:0000256" key="1">
    <source>
        <dbReference type="SAM" id="Phobius"/>
    </source>
</evidence>
<dbReference type="Pfam" id="PF04632">
    <property type="entry name" value="FUSC"/>
    <property type="match status" value="1"/>
</dbReference>
<dbReference type="EMBL" id="VJEZ01000011">
    <property type="protein sequence ID" value="MWZ40519.1"/>
    <property type="molecule type" value="Genomic_DNA"/>
</dbReference>
<dbReference type="GO" id="GO:0005886">
    <property type="term" value="C:plasma membrane"/>
    <property type="evidence" value="ECO:0007669"/>
    <property type="project" value="InterPro"/>
</dbReference>
<sequence length="565" mass="63281">MIKELIDDIPTIFNTQNALHTFKACIAITLALGISMSLDLDKPMWAMIAALFLQTRPETGFIIEKALVLICGSIIGVGVGFLIVNFFLPYPVLALLALCLFIAVTMFFSVNMSHPNFMYALAIANTTCNIVVFYAIADPTSTTSESVFHTGYSRVTEMAIGSLCSCFVNYYILPFKVEKTLKNHATQGFDLTIAYIKEMFSTQDFSNNKKYNLKVENILNNLVTLDNDLSAAKYENIAKTNYAAFSNKVVELIQSVHFLRKNLAKKDDNSAIKKDLENIVTNLDKIDLTRHALVNDSNNHMIKKVIKKINSLVYSYQKLLSNSNNINDTESSYTFINYTNPAITIIAISRTILLLLCMYLIWIHVNGNSSILMMMIYPCLLSQLFTAVPNSADMVRNVVVGLFLSIPISIFITLNLLSQVVGYFELLILVLLGTLSLGIAILALPKYQTYSLGFCIGFISIVQPSNHMDFEVAKSITIGMSTIVGCVGLWLAFKLYPQSPYTISRKIAIKSIVKDIQKLKRQEISKEHYQAGLIKKILSVYRNRKDDPSSEKDIEFALQSLLQTM</sequence>
<dbReference type="AlphaFoldDB" id="A0A6I4RWT4"/>
<feature type="transmembrane region" description="Helical" evidence="1">
    <location>
        <begin position="342"/>
        <end position="365"/>
    </location>
</feature>
<dbReference type="InterPro" id="IPR006726">
    <property type="entry name" value="PHBA_efflux_AaeB/fusaric-R"/>
</dbReference>
<feature type="transmembrane region" description="Helical" evidence="1">
    <location>
        <begin position="156"/>
        <end position="173"/>
    </location>
</feature>
<keyword evidence="1" id="KW-0812">Transmembrane</keyword>
<reference evidence="2 3" key="1">
    <citation type="submission" date="2019-06" db="EMBL/GenBank/DDBJ databases">
        <title>Phylogeography and genetic diversity of Francisella tularensis subsp. holarctica in France (1947-2018).</title>
        <authorList>
            <person name="Kevin M."/>
            <person name="Madani N."/>
            <person name="Maurin M."/>
        </authorList>
    </citation>
    <scope>NUCLEOTIDE SEQUENCE [LARGE SCALE GENOMIC DNA]</scope>
    <source>
        <strain evidence="2 3">ATCC 15482</strain>
    </source>
</reference>
<evidence type="ECO:0000313" key="3">
    <source>
        <dbReference type="Proteomes" id="UP000469081"/>
    </source>
</evidence>
<proteinExistence type="predicted"/>
<feature type="transmembrane region" description="Helical" evidence="1">
    <location>
        <begin position="395"/>
        <end position="417"/>
    </location>
</feature>
<feature type="transmembrane region" description="Helical" evidence="1">
    <location>
        <begin position="423"/>
        <end position="443"/>
    </location>
</feature>
<feature type="transmembrane region" description="Helical" evidence="1">
    <location>
        <begin position="20"/>
        <end position="40"/>
    </location>
</feature>
<dbReference type="GO" id="GO:0022857">
    <property type="term" value="F:transmembrane transporter activity"/>
    <property type="evidence" value="ECO:0007669"/>
    <property type="project" value="InterPro"/>
</dbReference>
<protein>
    <submittedName>
        <fullName evidence="2">FUSC family protein</fullName>
    </submittedName>
</protein>
<name>A0A6I4RWT4_FRATU</name>
<evidence type="ECO:0000313" key="2">
    <source>
        <dbReference type="EMBL" id="MWZ40519.1"/>
    </source>
</evidence>
<keyword evidence="1" id="KW-0472">Membrane</keyword>
<gene>
    <name evidence="2" type="ORF">FNC33_08225</name>
</gene>
<comment type="caution">
    <text evidence="2">The sequence shown here is derived from an EMBL/GenBank/DDBJ whole genome shotgun (WGS) entry which is preliminary data.</text>
</comment>
<feature type="transmembrane region" description="Helical" evidence="1">
    <location>
        <begin position="472"/>
        <end position="496"/>
    </location>
</feature>
<organism evidence="2 3">
    <name type="scientific">Francisella tularensis</name>
    <dbReference type="NCBI Taxonomy" id="263"/>
    <lineage>
        <taxon>Bacteria</taxon>
        <taxon>Pseudomonadati</taxon>
        <taxon>Pseudomonadota</taxon>
        <taxon>Gammaproteobacteria</taxon>
        <taxon>Thiotrichales</taxon>
        <taxon>Francisellaceae</taxon>
        <taxon>Francisella</taxon>
    </lineage>
</organism>
<dbReference type="Proteomes" id="UP000469081">
    <property type="component" value="Unassembled WGS sequence"/>
</dbReference>